<dbReference type="EMBL" id="RXHI01000028">
    <property type="protein sequence ID" value="RUA21962.1"/>
    <property type="molecule type" value="Genomic_DNA"/>
</dbReference>
<dbReference type="AlphaFoldDB" id="A0A3S0QFI9"/>
<name>A0A3S0QFI9_9GAMM</name>
<comment type="caution">
    <text evidence="1">The sequence shown here is derived from an EMBL/GenBank/DDBJ whole genome shotgun (WGS) entry which is preliminary data.</text>
</comment>
<sequence length="131" mass="13919">MWLASAILLLPALWLLVSPAVVFPRCTPLRVTSESATAAERTRLSIVAALASLEAALERGDSIAPCFDEDRLETCLSLPPSRIPRACSGGRCTSSCWPPGYRRTPRPGKASPGTTNGAEGDLALYAAYQES</sequence>
<proteinExistence type="predicted"/>
<gene>
    <name evidence="1" type="ORF">DSL92_08545</name>
</gene>
<reference evidence="1" key="1">
    <citation type="submission" date="2018-12" db="EMBL/GenBank/DDBJ databases">
        <authorList>
            <person name="Jadhav K."/>
            <person name="Kushwaha B."/>
            <person name="Jadhav I."/>
        </authorList>
    </citation>
    <scope>NUCLEOTIDE SEQUENCE [LARGE SCALE GENOMIC DNA]</scope>
    <source>
        <strain evidence="1">SBS 10</strain>
    </source>
</reference>
<protein>
    <submittedName>
        <fullName evidence="1">Uncharacterized protein</fullName>
    </submittedName>
</protein>
<accession>A0A3S0QFI9</accession>
<organism evidence="1">
    <name type="scientific">Billgrantia gudaonensis</name>
    <dbReference type="NCBI Taxonomy" id="376427"/>
    <lineage>
        <taxon>Bacteria</taxon>
        <taxon>Pseudomonadati</taxon>
        <taxon>Pseudomonadota</taxon>
        <taxon>Gammaproteobacteria</taxon>
        <taxon>Oceanospirillales</taxon>
        <taxon>Halomonadaceae</taxon>
        <taxon>Billgrantia</taxon>
    </lineage>
</organism>
<evidence type="ECO:0000313" key="1">
    <source>
        <dbReference type="EMBL" id="RUA21962.1"/>
    </source>
</evidence>